<dbReference type="EMBL" id="HBUF01558337">
    <property type="protein sequence ID" value="CAG6761101.1"/>
    <property type="molecule type" value="Transcribed_RNA"/>
</dbReference>
<name>A0A8D9A999_9HEMI</name>
<sequence length="130" mass="15209">MSLTTGSSSLNKVHLPLFVIFHVIFLPCFFITPLIRYLPRHLPPLYLQPSSFSSVPSSVLLFSFLSHCFHLYQSCLQHTTRWSRRYFVFSVHLDLFGSLHAFSNWLHCYLEYYLTLFSDRSVSHLGFGQD</sequence>
<organism evidence="2">
    <name type="scientific">Cacopsylla melanoneura</name>
    <dbReference type="NCBI Taxonomy" id="428564"/>
    <lineage>
        <taxon>Eukaryota</taxon>
        <taxon>Metazoa</taxon>
        <taxon>Ecdysozoa</taxon>
        <taxon>Arthropoda</taxon>
        <taxon>Hexapoda</taxon>
        <taxon>Insecta</taxon>
        <taxon>Pterygota</taxon>
        <taxon>Neoptera</taxon>
        <taxon>Paraneoptera</taxon>
        <taxon>Hemiptera</taxon>
        <taxon>Sternorrhyncha</taxon>
        <taxon>Psylloidea</taxon>
        <taxon>Psyllidae</taxon>
        <taxon>Psyllinae</taxon>
        <taxon>Cacopsylla</taxon>
    </lineage>
</organism>
<accession>A0A8D9A999</accession>
<feature type="transmembrane region" description="Helical" evidence="1">
    <location>
        <begin position="15"/>
        <end position="35"/>
    </location>
</feature>
<dbReference type="AlphaFoldDB" id="A0A8D9A999"/>
<reference evidence="2" key="1">
    <citation type="submission" date="2021-05" db="EMBL/GenBank/DDBJ databases">
        <authorList>
            <person name="Alioto T."/>
            <person name="Alioto T."/>
            <person name="Gomez Garrido J."/>
        </authorList>
    </citation>
    <scope>NUCLEOTIDE SEQUENCE</scope>
</reference>
<evidence type="ECO:0000256" key="1">
    <source>
        <dbReference type="SAM" id="Phobius"/>
    </source>
</evidence>
<keyword evidence="1" id="KW-0812">Transmembrane</keyword>
<evidence type="ECO:0000313" key="2">
    <source>
        <dbReference type="EMBL" id="CAG6761101.1"/>
    </source>
</evidence>
<protein>
    <submittedName>
        <fullName evidence="2">Uncharacterized protein</fullName>
    </submittedName>
</protein>
<keyword evidence="1" id="KW-1133">Transmembrane helix</keyword>
<proteinExistence type="predicted"/>
<keyword evidence="1" id="KW-0472">Membrane</keyword>
<feature type="transmembrane region" description="Helical" evidence="1">
    <location>
        <begin position="55"/>
        <end position="74"/>
    </location>
</feature>